<organism evidence="2">
    <name type="scientific">Candidatus Kentrum sp. TC</name>
    <dbReference type="NCBI Taxonomy" id="2126339"/>
    <lineage>
        <taxon>Bacteria</taxon>
        <taxon>Pseudomonadati</taxon>
        <taxon>Pseudomonadota</taxon>
        <taxon>Gammaproteobacteria</taxon>
        <taxon>Candidatus Kentrum</taxon>
    </lineage>
</organism>
<accession>A0A450Y8J2</accession>
<dbReference type="EMBL" id="CAADFT010000001">
    <property type="protein sequence ID" value="VFK37825.1"/>
    <property type="molecule type" value="Genomic_DNA"/>
</dbReference>
<dbReference type="AlphaFoldDB" id="A0A450Y8J2"/>
<dbReference type="EMBL" id="CAADFS010000001">
    <property type="protein sequence ID" value="VFK37312.1"/>
    <property type="molecule type" value="Genomic_DNA"/>
</dbReference>
<protein>
    <submittedName>
        <fullName evidence="2">Uncharacterized protein</fullName>
    </submittedName>
</protein>
<name>A0A450Y8J2_9GAMM</name>
<evidence type="ECO:0000313" key="2">
    <source>
        <dbReference type="EMBL" id="VFK37825.1"/>
    </source>
</evidence>
<evidence type="ECO:0000313" key="1">
    <source>
        <dbReference type="EMBL" id="VFK37312.1"/>
    </source>
</evidence>
<gene>
    <name evidence="1" type="ORF">BECKTC1821D_GA0114238_10017</name>
    <name evidence="2" type="ORF">BECKTC1821E_GA0114239_1001111</name>
</gene>
<sequence length="85" mass="9714">MPFIGSQRAPSRTLFLRNSSFPCYLTTRIRQFFVVKLDNVERIENQDNFREVFPDRFQKGARISVDLPSATSTTAPLSKFITIAG</sequence>
<proteinExistence type="predicted"/>
<reference evidence="2" key="1">
    <citation type="submission" date="2019-02" db="EMBL/GenBank/DDBJ databases">
        <authorList>
            <person name="Gruber-Vodicka R. H."/>
            <person name="Seah K. B. B."/>
        </authorList>
    </citation>
    <scope>NUCLEOTIDE SEQUENCE</scope>
    <source>
        <strain evidence="1">BECK_BZ123</strain>
        <strain evidence="2">BECK_BZ125</strain>
    </source>
</reference>